<keyword evidence="3" id="KW-1185">Reference proteome</keyword>
<sequence>MHPRLRRILAIRNFKQVVTHLGMFGAPTWKPVRLVSDDEAISHLWRKLDRSLFDKSDSTVQYNTEGGRKFKGSKKLRQTQVYPPKFGRAVCSAFTKHAKVPQWPTSVDYTPDDWADAKQLGAFKSMSTRNSLVAPCHNLKQQVCMFFHTHHSCSEWMKQVKIVIIQKLILPQKEIHPLVEQAQLTFLANTTTPSNVTSHPGLENAKNGWWTTSTKRGA</sequence>
<comment type="caution">
    <text evidence="2">The sequence shown here is derived from an EMBL/GenBank/DDBJ whole genome shotgun (WGS) entry which is preliminary data.</text>
</comment>
<feature type="compositionally biased region" description="Polar residues" evidence="1">
    <location>
        <begin position="209"/>
        <end position="218"/>
    </location>
</feature>
<gene>
    <name evidence="2" type="ORF">CCMP2556_LOCUS43474</name>
</gene>
<protein>
    <submittedName>
        <fullName evidence="2">Uncharacterized protein</fullName>
    </submittedName>
</protein>
<dbReference type="EMBL" id="CAXAMN010024851">
    <property type="protein sequence ID" value="CAK9090470.1"/>
    <property type="molecule type" value="Genomic_DNA"/>
</dbReference>
<feature type="region of interest" description="Disordered" evidence="1">
    <location>
        <begin position="194"/>
        <end position="218"/>
    </location>
</feature>
<evidence type="ECO:0000313" key="3">
    <source>
        <dbReference type="Proteomes" id="UP001642484"/>
    </source>
</evidence>
<reference evidence="2 3" key="1">
    <citation type="submission" date="2024-02" db="EMBL/GenBank/DDBJ databases">
        <authorList>
            <person name="Chen Y."/>
            <person name="Shah S."/>
            <person name="Dougan E. K."/>
            <person name="Thang M."/>
            <person name="Chan C."/>
        </authorList>
    </citation>
    <scope>NUCLEOTIDE SEQUENCE [LARGE SCALE GENOMIC DNA]</scope>
</reference>
<proteinExistence type="predicted"/>
<evidence type="ECO:0000313" key="2">
    <source>
        <dbReference type="EMBL" id="CAK9090470.1"/>
    </source>
</evidence>
<name>A0ABP0QRI3_9DINO</name>
<dbReference type="Proteomes" id="UP001642484">
    <property type="component" value="Unassembled WGS sequence"/>
</dbReference>
<organism evidence="2 3">
    <name type="scientific">Durusdinium trenchii</name>
    <dbReference type="NCBI Taxonomy" id="1381693"/>
    <lineage>
        <taxon>Eukaryota</taxon>
        <taxon>Sar</taxon>
        <taxon>Alveolata</taxon>
        <taxon>Dinophyceae</taxon>
        <taxon>Suessiales</taxon>
        <taxon>Symbiodiniaceae</taxon>
        <taxon>Durusdinium</taxon>
    </lineage>
</organism>
<evidence type="ECO:0000256" key="1">
    <source>
        <dbReference type="SAM" id="MobiDB-lite"/>
    </source>
</evidence>
<accession>A0ABP0QRI3</accession>